<reference evidence="2" key="1">
    <citation type="submission" date="2022-08" db="EMBL/GenBank/DDBJ databases">
        <authorList>
            <consortium name="DOE Joint Genome Institute"/>
            <person name="Min B."/>
            <person name="Riley R."/>
            <person name="Sierra-Patev S."/>
            <person name="Naranjo-Ortiz M."/>
            <person name="Looney B."/>
            <person name="Konkel Z."/>
            <person name="Slot J.C."/>
            <person name="Sakamoto Y."/>
            <person name="Steenwyk J.L."/>
            <person name="Rokas A."/>
            <person name="Carro J."/>
            <person name="Camarero S."/>
            <person name="Ferreira P."/>
            <person name="Molpeceres G."/>
            <person name="Ruiz-Duenas F.J."/>
            <person name="Serrano A."/>
            <person name="Henrissat B."/>
            <person name="Drula E."/>
            <person name="Hughes K.W."/>
            <person name="Mata J.L."/>
            <person name="Ishikawa N.K."/>
            <person name="Vargas-Isla R."/>
            <person name="Ushijima S."/>
            <person name="Smith C.A."/>
            <person name="Ahrendt S."/>
            <person name="Andreopoulos W."/>
            <person name="He G."/>
            <person name="Labutti K."/>
            <person name="Lipzen A."/>
            <person name="Ng V."/>
            <person name="Sandor L."/>
            <person name="Barry K."/>
            <person name="Martinez A.T."/>
            <person name="Xiao Y."/>
            <person name="Gibbons J.G."/>
            <person name="Terashima K."/>
            <person name="Hibbett D.S."/>
            <person name="Grigoriev I.V."/>
        </authorList>
    </citation>
    <scope>NUCLEOTIDE SEQUENCE</scope>
    <source>
        <strain evidence="2">Sp2 HRB7682 ss15</strain>
    </source>
</reference>
<keyword evidence="1" id="KW-0732">Signal</keyword>
<name>A0A9W9A6Q6_9AGAR</name>
<sequence>MRFIVSCVSLVFFLLSAVYPIPTPSESNDFPLILHANGLDESGQNAIAILIQAMLKEKEQWPPTRLAALELKFMPGKMENEGSSADGVTAFYVSGNFANCLAGCKGLVDQEGKGQVALVSSGEPVYTSEGSVCALCYSKASF</sequence>
<evidence type="ECO:0000313" key="2">
    <source>
        <dbReference type="EMBL" id="KAJ4475908.1"/>
    </source>
</evidence>
<dbReference type="EMBL" id="JANVFS010000021">
    <property type="protein sequence ID" value="KAJ4475908.1"/>
    <property type="molecule type" value="Genomic_DNA"/>
</dbReference>
<accession>A0A9W9A6Q6</accession>
<gene>
    <name evidence="2" type="ORF">C8J55DRAFT_121379</name>
</gene>
<feature type="signal peptide" evidence="1">
    <location>
        <begin position="1"/>
        <end position="20"/>
    </location>
</feature>
<reference evidence="2" key="2">
    <citation type="journal article" date="2023" name="Proc. Natl. Acad. Sci. U.S.A.">
        <title>A global phylogenomic analysis of the shiitake genus Lentinula.</title>
        <authorList>
            <person name="Sierra-Patev S."/>
            <person name="Min B."/>
            <person name="Naranjo-Ortiz M."/>
            <person name="Looney B."/>
            <person name="Konkel Z."/>
            <person name="Slot J.C."/>
            <person name="Sakamoto Y."/>
            <person name="Steenwyk J.L."/>
            <person name="Rokas A."/>
            <person name="Carro J."/>
            <person name="Camarero S."/>
            <person name="Ferreira P."/>
            <person name="Molpeceres G."/>
            <person name="Ruiz-Duenas F.J."/>
            <person name="Serrano A."/>
            <person name="Henrissat B."/>
            <person name="Drula E."/>
            <person name="Hughes K.W."/>
            <person name="Mata J.L."/>
            <person name="Ishikawa N.K."/>
            <person name="Vargas-Isla R."/>
            <person name="Ushijima S."/>
            <person name="Smith C.A."/>
            <person name="Donoghue J."/>
            <person name="Ahrendt S."/>
            <person name="Andreopoulos W."/>
            <person name="He G."/>
            <person name="LaButti K."/>
            <person name="Lipzen A."/>
            <person name="Ng V."/>
            <person name="Riley R."/>
            <person name="Sandor L."/>
            <person name="Barry K."/>
            <person name="Martinez A.T."/>
            <person name="Xiao Y."/>
            <person name="Gibbons J.G."/>
            <person name="Terashima K."/>
            <person name="Grigoriev I.V."/>
            <person name="Hibbett D."/>
        </authorList>
    </citation>
    <scope>NUCLEOTIDE SEQUENCE</scope>
    <source>
        <strain evidence="2">Sp2 HRB7682 ss15</strain>
    </source>
</reference>
<dbReference type="Proteomes" id="UP001150238">
    <property type="component" value="Unassembled WGS sequence"/>
</dbReference>
<dbReference type="AlphaFoldDB" id="A0A9W9A6Q6"/>
<comment type="caution">
    <text evidence="2">The sequence shown here is derived from an EMBL/GenBank/DDBJ whole genome shotgun (WGS) entry which is preliminary data.</text>
</comment>
<evidence type="ECO:0000256" key="1">
    <source>
        <dbReference type="SAM" id="SignalP"/>
    </source>
</evidence>
<evidence type="ECO:0000313" key="3">
    <source>
        <dbReference type="Proteomes" id="UP001150238"/>
    </source>
</evidence>
<proteinExistence type="predicted"/>
<protein>
    <submittedName>
        <fullName evidence="2">Uncharacterized protein</fullName>
    </submittedName>
</protein>
<feature type="chain" id="PRO_5040792727" evidence="1">
    <location>
        <begin position="21"/>
        <end position="142"/>
    </location>
</feature>
<organism evidence="2 3">
    <name type="scientific">Lentinula lateritia</name>
    <dbReference type="NCBI Taxonomy" id="40482"/>
    <lineage>
        <taxon>Eukaryota</taxon>
        <taxon>Fungi</taxon>
        <taxon>Dikarya</taxon>
        <taxon>Basidiomycota</taxon>
        <taxon>Agaricomycotina</taxon>
        <taxon>Agaricomycetes</taxon>
        <taxon>Agaricomycetidae</taxon>
        <taxon>Agaricales</taxon>
        <taxon>Marasmiineae</taxon>
        <taxon>Omphalotaceae</taxon>
        <taxon>Lentinula</taxon>
    </lineage>
</organism>